<dbReference type="InterPro" id="IPR002885">
    <property type="entry name" value="PPR_rpt"/>
</dbReference>
<protein>
    <submittedName>
        <fullName evidence="7">Uncharacterized protein</fullName>
    </submittedName>
</protein>
<dbReference type="PANTHER" id="PTHR47926">
    <property type="entry name" value="PENTATRICOPEPTIDE REPEAT-CONTAINING PROTEIN"/>
    <property type="match status" value="1"/>
</dbReference>
<feature type="compositionally biased region" description="Polar residues" evidence="6">
    <location>
        <begin position="20"/>
        <end position="32"/>
    </location>
</feature>
<dbReference type="PANTHER" id="PTHR47926:SF452">
    <property type="entry name" value="PENTATRICOPEPTIDE REPEAT-CONTAINING PROTEIN"/>
    <property type="match status" value="1"/>
</dbReference>
<evidence type="ECO:0000313" key="7">
    <source>
        <dbReference type="EMBL" id="KAJ6991897.1"/>
    </source>
</evidence>
<dbReference type="InterPro" id="IPR046960">
    <property type="entry name" value="PPR_At4g14850-like_plant"/>
</dbReference>
<evidence type="ECO:0000256" key="3">
    <source>
        <dbReference type="ARBA" id="ARBA00022679"/>
    </source>
</evidence>
<dbReference type="Pfam" id="PF13041">
    <property type="entry name" value="PPR_2"/>
    <property type="match status" value="4"/>
</dbReference>
<keyword evidence="8" id="KW-1185">Reference proteome</keyword>
<feature type="repeat" description="PPR" evidence="5">
    <location>
        <begin position="496"/>
        <end position="530"/>
    </location>
</feature>
<dbReference type="Proteomes" id="UP001164929">
    <property type="component" value="Chromosome 6"/>
</dbReference>
<feature type="region of interest" description="Disordered" evidence="6">
    <location>
        <begin position="1"/>
        <end position="46"/>
    </location>
</feature>
<evidence type="ECO:0000256" key="4">
    <source>
        <dbReference type="ARBA" id="ARBA00022737"/>
    </source>
</evidence>
<dbReference type="EMBL" id="JAQIZT010000006">
    <property type="protein sequence ID" value="KAJ6991897.1"/>
    <property type="molecule type" value="Genomic_DNA"/>
</dbReference>
<dbReference type="FunFam" id="1.25.40.10:FF:000645">
    <property type="entry name" value="Pentatricopeptide repeat-containing protein chloroplastic"/>
    <property type="match status" value="1"/>
</dbReference>
<evidence type="ECO:0000313" key="8">
    <source>
        <dbReference type="Proteomes" id="UP001164929"/>
    </source>
</evidence>
<proteinExistence type="inferred from homology"/>
<comment type="caution">
    <text evidence="7">The sequence shown here is derived from an EMBL/GenBank/DDBJ whole genome shotgun (WGS) entry which is preliminary data.</text>
</comment>
<keyword evidence="3" id="KW-0808">Transferase</keyword>
<sequence length="2186" mass="244426">MAMASTSSSSLPIPLSTPSHDPSNKTQKTSLFRISPPPSPSLKTPSIRSRLSKLCQEGQPHTARQLFDTFPRPTTVICNTIIIGFICNRLPLEAILFYSKLKSSSLGTKFDSYTYSSTLKACAETRSLKIGKAIHCHLIRCLSNPSRIVYNSLLNMYSSCLSNVGCLSYLDCSKYDLVRKVFDTMRKRDVVAWNTMVSWYVKTERYVEAIRLFRVVMKMGIKPSPVSFVNVFPAFSSVGDFKNADVLYGMLVKMGSEYVNDSFVVSSVIFMFAELGHIDFARKVFDHCLEKNTEIWNTMIGGYVQNNFLIEGIDLFLKAVETEQTVLDDVTFLSVLTAVSQLQCLDLAQQLHAFVIKNLAVFPVMITNAIIVMYSRCNSVHTSFEVFEKMVERDVVSWNTMISAFVQNGMDDEGLMLVYEMQKQGFAIDSVTVTALLSAASNLRSQEIGKQTYAYLLRHGIQFEGMDGYLIDMYAKCGLVRLSQRIFERSNVNNRDQATWNAMIAGYTQHGLVEEAFITFRQMLEKNVMPNAVTLATILPACNPVGNIDLGKQLHGVSIRLLLDKNIFVSTSLVDMYSKSGSINYAESVFTKLPDKNCVTYTTMILAYGQHGMGERALSLFHSMKKSGIEPDAITFIAVLSACSHSGLVDEGLQIFESMEKDFKIQPSTPHYCCVTDMLGRVGRVVEAYEFVKQLGEAGNVLEIWGSLLGACRIHEYVELGEVVAKKLLEMEKTGNIIGYHVLLSNIYAEEGNWVNVDKVRREMREKGLQKEVGSSWIDIGGSVTCFRSKDQDHRHSDKIYEMLAGLAMEMKKKYEEIVYSSWPSTSSLATSPALFITQASSTSGHMDSFWTYSDREDCHALPFFSTTRVGLLVPAVEIAKRMVDRDDTLSITSEPSSESPQLAGFVVGMLYTTMIDMANEFGIINTIPSNVLPSVVFNKYWHPIYFGNARRYKEASGIVVKTLMELEAFPDVSFQSLNLVCRIATRINRDPTLNTTNSLPSTRIAKISCSRIFSEMKKAELVLVPSPGIGHLASMMELAKLLVDRDDRVSITVIIIRLALDSKISRYTESLTASSKSTHIQFIDLSSDKTNTSNDHPAKFVTSLIESQKPHVKEFVSKLITQSELNPKPPRLACFVLDMFCTGMIDVANEFGVPSYIYFTSSAAFLGFQFHMQDLHDKQEVDLTELKDVDAEFEIPTLVNPLPVKVFPSVMLSKDTLPVVLYHVRRFREAKGIILNTFEEVESHAVKCLSNGENPAVYPVGPILNLKGDAHDVGSDGSNSYRDIMLWLDDQPPSSVVFLCFGSMGSFNVDQVKEIAWALEHMVELGLAVEIKMDYRREFLIGNEIILGAKEIERGIKGGMEHDGHKLKRLKELSEKSRKAMVEGGSSFSSLNHLIEDMIIAGDDKAEVVLIPVPAMGHVVALVEVAKLLVQRDDRLSTTVIIMHPALDPSTTKYTESLAASTLPDRMRVVNLPNLESKTEDTNDLNWLTYIIESQKPHVEEYVSKMRTQSQLSPDSPQLAGFIFDTFATGMKDVANGFGVPWYAFSTSGAAFIGSMFYLQALHDDEGVNLTEFKDSDALLEIPSLASPLPAKLLPSMVFKQESLTIFLEHARIMREARSILVNTFLEFESYALHSLSNGKNPPVYPVGPIVKHVGDARDLPSDENKDIMEWLDDQPPSSVMFLCFGSWGSFCGKQVKEIACALEHCGHRFLWSLRKPSSQKGKAESPTVEIKMDYRRDFLGDNEIIVSSDDIVKAIKHVMEDGEVRKKVKEMSRISEKSLKDGGSSFSSLGQVVLIPIPAMGHIVALVEVAKLLVQRDDRLSTTIFIMHPVLDPSTTKYTESLAASTLPDRMRVVNLPNLESKTEDTKDRNWLTSMIESQKPHVEEYVSKMRTQSQLSPDSPQLAGFIFDTFVTGMKDVANGFGVPWYVFSASGAAFICSMFYLQALHDDEGVNLTEFKNSDALLEVPGLANPLPAKLLPSMVFREDMLTIFLEHARTLKETRSILVNTFLEFESYALHSLSNGKNAPVYPVGPMVKHVGDARDLRSDESNKYRDIMEWLDDQPPLSVMFLCFGSWGSFCGKQVKEIACALEHCGHRFLWSLRKPSSQKAVEIKMDYRRDFLGDNEIIVSSDDIVKAIKHVMEEDGEVRKKVKEMSRISEKSLKDGGSSFSSLGRLIEDMIDNIS</sequence>
<dbReference type="FunFam" id="1.25.40.10:FF:000573">
    <property type="entry name" value="Pentatricopeptide repeat-containing protein mitochondrial"/>
    <property type="match status" value="1"/>
</dbReference>
<reference evidence="7" key="1">
    <citation type="journal article" date="2023" name="Mol. Ecol. Resour.">
        <title>Chromosome-level genome assembly of a triploid poplar Populus alba 'Berolinensis'.</title>
        <authorList>
            <person name="Chen S."/>
            <person name="Yu Y."/>
            <person name="Wang X."/>
            <person name="Wang S."/>
            <person name="Zhang T."/>
            <person name="Zhou Y."/>
            <person name="He R."/>
            <person name="Meng N."/>
            <person name="Wang Y."/>
            <person name="Liu W."/>
            <person name="Liu Z."/>
            <person name="Liu J."/>
            <person name="Guo Q."/>
            <person name="Huang H."/>
            <person name="Sederoff R.R."/>
            <person name="Wang G."/>
            <person name="Qu G."/>
            <person name="Chen S."/>
        </authorList>
    </citation>
    <scope>NUCLEOTIDE SEQUENCE</scope>
    <source>
        <strain evidence="7">SC-2020</strain>
    </source>
</reference>
<feature type="compositionally biased region" description="Low complexity" evidence="6">
    <location>
        <begin position="1"/>
        <end position="19"/>
    </location>
</feature>
<organism evidence="7 8">
    <name type="scientific">Populus alba x Populus x berolinensis</name>
    <dbReference type="NCBI Taxonomy" id="444605"/>
    <lineage>
        <taxon>Eukaryota</taxon>
        <taxon>Viridiplantae</taxon>
        <taxon>Streptophyta</taxon>
        <taxon>Embryophyta</taxon>
        <taxon>Tracheophyta</taxon>
        <taxon>Spermatophyta</taxon>
        <taxon>Magnoliopsida</taxon>
        <taxon>eudicotyledons</taxon>
        <taxon>Gunneridae</taxon>
        <taxon>Pentapetalae</taxon>
        <taxon>rosids</taxon>
        <taxon>fabids</taxon>
        <taxon>Malpighiales</taxon>
        <taxon>Salicaceae</taxon>
        <taxon>Saliceae</taxon>
        <taxon>Populus</taxon>
    </lineage>
</organism>
<evidence type="ECO:0000256" key="6">
    <source>
        <dbReference type="SAM" id="MobiDB-lite"/>
    </source>
</evidence>
<dbReference type="Pfam" id="PF20431">
    <property type="entry name" value="E_motif"/>
    <property type="match status" value="1"/>
</dbReference>
<evidence type="ECO:0000256" key="1">
    <source>
        <dbReference type="ARBA" id="ARBA00009995"/>
    </source>
</evidence>
<keyword evidence="2" id="KW-0328">Glycosyltransferase</keyword>
<keyword evidence="4" id="KW-0677">Repeat</keyword>
<accession>A0AAD6QK53</accession>
<dbReference type="FunFam" id="1.25.40.10:FF:000285">
    <property type="entry name" value="Pentatricopeptide repeat-containing protein, chloroplastic"/>
    <property type="match status" value="1"/>
</dbReference>
<dbReference type="SUPFAM" id="SSF53756">
    <property type="entry name" value="UDP-Glycosyltransferase/glycogen phosphorylase"/>
    <property type="match status" value="3"/>
</dbReference>
<comment type="similarity">
    <text evidence="1">Belongs to the UDP-glycosyltransferase family.</text>
</comment>
<evidence type="ECO:0000256" key="2">
    <source>
        <dbReference type="ARBA" id="ARBA00022676"/>
    </source>
</evidence>
<dbReference type="InterPro" id="IPR002213">
    <property type="entry name" value="UDP_glucos_trans"/>
</dbReference>
<dbReference type="PROSITE" id="PS51375">
    <property type="entry name" value="PPR"/>
    <property type="match status" value="5"/>
</dbReference>
<evidence type="ECO:0000256" key="5">
    <source>
        <dbReference type="PROSITE-ProRule" id="PRU00708"/>
    </source>
</evidence>
<dbReference type="NCBIfam" id="TIGR00756">
    <property type="entry name" value="PPR"/>
    <property type="match status" value="5"/>
</dbReference>
<dbReference type="Gene3D" id="3.40.50.2000">
    <property type="entry name" value="Glycogen Phosphorylase B"/>
    <property type="match status" value="6"/>
</dbReference>
<dbReference type="InterPro" id="IPR046848">
    <property type="entry name" value="E_motif"/>
</dbReference>
<dbReference type="FunFam" id="1.25.40.10:FF:000583">
    <property type="entry name" value="Tetratricopeptide-like helical"/>
    <property type="match status" value="1"/>
</dbReference>
<dbReference type="Pfam" id="PF01535">
    <property type="entry name" value="PPR"/>
    <property type="match status" value="1"/>
</dbReference>
<dbReference type="GO" id="GO:0035251">
    <property type="term" value="F:UDP-glucosyltransferase activity"/>
    <property type="evidence" value="ECO:0007669"/>
    <property type="project" value="UniProtKB-ARBA"/>
</dbReference>
<dbReference type="GO" id="GO:0003723">
    <property type="term" value="F:RNA binding"/>
    <property type="evidence" value="ECO:0007669"/>
    <property type="project" value="InterPro"/>
</dbReference>
<feature type="repeat" description="PPR" evidence="5">
    <location>
        <begin position="632"/>
        <end position="662"/>
    </location>
</feature>
<feature type="repeat" description="PPR" evidence="5">
    <location>
        <begin position="189"/>
        <end position="223"/>
    </location>
</feature>
<feature type="repeat" description="PPR" evidence="5">
    <location>
        <begin position="597"/>
        <end position="631"/>
    </location>
</feature>
<dbReference type="InterPro" id="IPR011990">
    <property type="entry name" value="TPR-like_helical_dom_sf"/>
</dbReference>
<dbReference type="GO" id="GO:0009451">
    <property type="term" value="P:RNA modification"/>
    <property type="evidence" value="ECO:0007669"/>
    <property type="project" value="InterPro"/>
</dbReference>
<dbReference type="CDD" id="cd03784">
    <property type="entry name" value="GT1_Gtf-like"/>
    <property type="match status" value="2"/>
</dbReference>
<name>A0AAD6QK53_9ROSI</name>
<gene>
    <name evidence="7" type="ORF">NC653_015289</name>
</gene>
<feature type="repeat" description="PPR" evidence="5">
    <location>
        <begin position="394"/>
        <end position="428"/>
    </location>
</feature>
<dbReference type="Gene3D" id="1.25.40.10">
    <property type="entry name" value="Tetratricopeptide repeat domain"/>
    <property type="match status" value="7"/>
</dbReference>
<dbReference type="FunFam" id="3.40.50.2000:FF:000080">
    <property type="entry name" value="Glycosyltransferase"/>
    <property type="match status" value="3"/>
</dbReference>